<reference evidence="2 3" key="2">
    <citation type="journal article" date="2018" name="Annu Rev Anim Biosci">
        <title>Bat Biology, Genomes, and the Bat1K Project: To Generate Chromosome-Level Genomes for All Living Bat Species.</title>
        <authorList>
            <person name="Teeling E.C."/>
            <person name="Vernes S.C."/>
            <person name="Davalos L.M."/>
            <person name="Ray D.A."/>
            <person name="Gilbert M.T.P."/>
            <person name="Myers E."/>
        </authorList>
    </citation>
    <scope>NUCLEOTIDE SEQUENCE</scope>
</reference>
<name>A0A671FD73_RHIFE</name>
<reference evidence="2" key="5">
    <citation type="submission" date="2025-09" db="UniProtKB">
        <authorList>
            <consortium name="Ensembl"/>
        </authorList>
    </citation>
    <scope>IDENTIFICATION</scope>
</reference>
<dbReference type="GO" id="GO:0005525">
    <property type="term" value="F:GTP binding"/>
    <property type="evidence" value="ECO:0007669"/>
    <property type="project" value="InterPro"/>
</dbReference>
<evidence type="ECO:0000256" key="1">
    <source>
        <dbReference type="SAM" id="MobiDB-lite"/>
    </source>
</evidence>
<dbReference type="GeneTree" id="ENSGT00940000164653"/>
<dbReference type="Proteomes" id="UP000472240">
    <property type="component" value="Chromosome 26"/>
</dbReference>
<accession>A0A671FD73</accession>
<dbReference type="InParanoid" id="A0A671FD73"/>
<organism evidence="2 3">
    <name type="scientific">Rhinolophus ferrumequinum</name>
    <name type="common">Greater horseshoe bat</name>
    <dbReference type="NCBI Taxonomy" id="59479"/>
    <lineage>
        <taxon>Eukaryota</taxon>
        <taxon>Metazoa</taxon>
        <taxon>Chordata</taxon>
        <taxon>Craniata</taxon>
        <taxon>Vertebrata</taxon>
        <taxon>Euteleostomi</taxon>
        <taxon>Mammalia</taxon>
        <taxon>Eutheria</taxon>
        <taxon>Laurasiatheria</taxon>
        <taxon>Chiroptera</taxon>
        <taxon>Yinpterochiroptera</taxon>
        <taxon>Rhinolophoidea</taxon>
        <taxon>Rhinolophidae</taxon>
        <taxon>Rhinolophinae</taxon>
        <taxon>Rhinolophus</taxon>
    </lineage>
</organism>
<dbReference type="GO" id="GO:0003924">
    <property type="term" value="F:GTPase activity"/>
    <property type="evidence" value="ECO:0007669"/>
    <property type="project" value="InterPro"/>
</dbReference>
<keyword evidence="3" id="KW-1185">Reference proteome</keyword>
<dbReference type="Ensembl" id="ENSRFET00010023645.1">
    <property type="protein sequence ID" value="ENSRFEP00010021724.1"/>
    <property type="gene ID" value="ENSRFEG00010014577.1"/>
</dbReference>
<proteinExistence type="predicted"/>
<reference evidence="2" key="4">
    <citation type="submission" date="2025-08" db="UniProtKB">
        <authorList>
            <consortium name="Ensembl"/>
        </authorList>
    </citation>
    <scope>IDENTIFICATION</scope>
</reference>
<protein>
    <submittedName>
        <fullName evidence="2">Uncharacterized protein</fullName>
    </submittedName>
</protein>
<reference evidence="2 3" key="1">
    <citation type="journal article" date="2015" name="Annu Rev Anim Biosci">
        <title>The Genome 10K Project: a way forward.</title>
        <authorList>
            <person name="Koepfli K.P."/>
            <person name="Paten B."/>
            <person name="O'Brien S.J."/>
            <person name="Koepfli K.P."/>
            <person name="Paten B."/>
            <person name="Antunes A."/>
            <person name="Belov K."/>
            <person name="Bustamante C."/>
            <person name="Castoe T.A."/>
            <person name="Clawson H."/>
            <person name="Crawford A.J."/>
            <person name="Diekhans M."/>
            <person name="Distel D."/>
            <person name="Durbin R."/>
            <person name="Earl D."/>
            <person name="Fujita M.K."/>
            <person name="Gamble T."/>
            <person name="Georges A."/>
            <person name="Gemmell N."/>
            <person name="Gilbert M.T."/>
            <person name="Graves J.M."/>
            <person name="Green R.E."/>
            <person name="Hickey G."/>
            <person name="Jarvis E.D."/>
            <person name="Johnson W."/>
            <person name="Komissarov A."/>
            <person name="Korf I."/>
            <person name="Kuhn R."/>
            <person name="Larkin D.M."/>
            <person name="Lewin H."/>
            <person name="Lopez J.V."/>
            <person name="Ma J."/>
            <person name="Marques-Bonet T."/>
            <person name="Miller W."/>
            <person name="Murphy R."/>
            <person name="Pevzner P."/>
            <person name="Shapiro B."/>
            <person name="Steiner C."/>
            <person name="Tamazian G."/>
            <person name="Venkatesh B."/>
            <person name="Wang J."/>
            <person name="Wayne R."/>
            <person name="Wiley E."/>
            <person name="Yang H."/>
            <person name="Zhang G."/>
            <person name="Haussler D."/>
            <person name="Ryder O."/>
            <person name="O'Brien S.J."/>
        </authorList>
    </citation>
    <scope>NUCLEOTIDE SEQUENCE</scope>
</reference>
<dbReference type="Gene3D" id="6.10.140.1070">
    <property type="match status" value="1"/>
</dbReference>
<evidence type="ECO:0000313" key="2">
    <source>
        <dbReference type="Ensembl" id="ENSRFEP00010021724.1"/>
    </source>
</evidence>
<dbReference type="PANTHER" id="PTHR43127">
    <property type="entry name" value="DEVELOPMENTALLY-REGULATED GTP-BINDING PROTEIN 2"/>
    <property type="match status" value="1"/>
</dbReference>
<dbReference type="AlphaFoldDB" id="A0A671FD73"/>
<feature type="region of interest" description="Disordered" evidence="1">
    <location>
        <begin position="42"/>
        <end position="84"/>
    </location>
</feature>
<dbReference type="InterPro" id="IPR045001">
    <property type="entry name" value="DRG"/>
</dbReference>
<evidence type="ECO:0000313" key="3">
    <source>
        <dbReference type="Proteomes" id="UP000472240"/>
    </source>
</evidence>
<reference evidence="3" key="3">
    <citation type="submission" date="2018-12" db="EMBL/GenBank/DDBJ databases">
        <title>G10K-VGP greater horseshoe bat female genome, primary haplotype.</title>
        <authorList>
            <person name="Teeling E."/>
            <person name="Myers G."/>
            <person name="Vernes S."/>
            <person name="Pippel M."/>
            <person name="Winkler S."/>
            <person name="Fedrigo O."/>
            <person name="Rhie A."/>
            <person name="Koren S."/>
            <person name="Phillippy A."/>
            <person name="Lewin H."/>
            <person name="Damas J."/>
            <person name="Howe K."/>
            <person name="Mountcastle J."/>
            <person name="Jarvis E.D."/>
        </authorList>
    </citation>
    <scope>NUCLEOTIDE SEQUENCE [LARGE SCALE GENOMIC DNA]</scope>
</reference>
<sequence>MSSILAKIAGIEMEMARTQKNTATVHHLDVLKARLAEVVGEHMTPQAGGAGGAGAPGSPRLSGRGPRMGKVEAVKSLHWPECVT</sequence>
<dbReference type="OMA" id="MSITLAK"/>